<keyword evidence="2 5" id="KW-0812">Transmembrane</keyword>
<evidence type="ECO:0000313" key="6">
    <source>
        <dbReference type="EMBL" id="SFB38953.1"/>
    </source>
</evidence>
<keyword evidence="4 5" id="KW-0472">Membrane</keyword>
<name>A0A1I1ARJ4_9CLOT</name>
<dbReference type="InterPro" id="IPR007269">
    <property type="entry name" value="ICMT_MeTrfase"/>
</dbReference>
<dbReference type="Proteomes" id="UP000198619">
    <property type="component" value="Unassembled WGS sequence"/>
</dbReference>
<dbReference type="RefSeq" id="WP_090042812.1">
    <property type="nucleotide sequence ID" value="NZ_FOKI01000040.1"/>
</dbReference>
<protein>
    <submittedName>
        <fullName evidence="6">Protein-S-isoprenylcysteine O-methyltransferase Ste14</fullName>
    </submittedName>
</protein>
<dbReference type="PANTHER" id="PTHR12714:SF9">
    <property type="entry name" value="PROTEIN-S-ISOPRENYLCYSTEINE O-METHYLTRANSFERASE"/>
    <property type="match status" value="1"/>
</dbReference>
<evidence type="ECO:0000313" key="7">
    <source>
        <dbReference type="Proteomes" id="UP000198619"/>
    </source>
</evidence>
<evidence type="ECO:0000256" key="3">
    <source>
        <dbReference type="ARBA" id="ARBA00022989"/>
    </source>
</evidence>
<dbReference type="Gene3D" id="1.20.120.1630">
    <property type="match status" value="1"/>
</dbReference>
<dbReference type="GO" id="GO:0016020">
    <property type="term" value="C:membrane"/>
    <property type="evidence" value="ECO:0007669"/>
    <property type="project" value="UniProtKB-SubCell"/>
</dbReference>
<keyword evidence="7" id="KW-1185">Reference proteome</keyword>
<organism evidence="6 7">
    <name type="scientific">Clostridium frigidicarnis</name>
    <dbReference type="NCBI Taxonomy" id="84698"/>
    <lineage>
        <taxon>Bacteria</taxon>
        <taxon>Bacillati</taxon>
        <taxon>Bacillota</taxon>
        <taxon>Clostridia</taxon>
        <taxon>Eubacteriales</taxon>
        <taxon>Clostridiaceae</taxon>
        <taxon>Clostridium</taxon>
    </lineage>
</organism>
<comment type="subcellular location">
    <subcellularLocation>
        <location evidence="1">Membrane</location>
        <topology evidence="1">Multi-pass membrane protein</topology>
    </subcellularLocation>
</comment>
<dbReference type="Pfam" id="PF04140">
    <property type="entry name" value="ICMT"/>
    <property type="match status" value="1"/>
</dbReference>
<dbReference type="PANTHER" id="PTHR12714">
    <property type="entry name" value="PROTEIN-S ISOPRENYLCYSTEINE O-METHYLTRANSFERASE"/>
    <property type="match status" value="1"/>
</dbReference>
<evidence type="ECO:0000256" key="4">
    <source>
        <dbReference type="ARBA" id="ARBA00023136"/>
    </source>
</evidence>
<dbReference type="EMBL" id="FOKI01000040">
    <property type="protein sequence ID" value="SFB38953.1"/>
    <property type="molecule type" value="Genomic_DNA"/>
</dbReference>
<keyword evidence="3 5" id="KW-1133">Transmembrane helix</keyword>
<dbReference type="AlphaFoldDB" id="A0A1I1ARJ4"/>
<dbReference type="OrthoDB" id="272002at2"/>
<evidence type="ECO:0000256" key="5">
    <source>
        <dbReference type="SAM" id="Phobius"/>
    </source>
</evidence>
<feature type="transmembrane region" description="Helical" evidence="5">
    <location>
        <begin position="12"/>
        <end position="32"/>
    </location>
</feature>
<reference evidence="6 7" key="1">
    <citation type="submission" date="2016-10" db="EMBL/GenBank/DDBJ databases">
        <authorList>
            <person name="de Groot N.N."/>
        </authorList>
    </citation>
    <scope>NUCLEOTIDE SEQUENCE [LARGE SCALE GENOMIC DNA]</scope>
    <source>
        <strain evidence="6 7">DSM 12271</strain>
    </source>
</reference>
<keyword evidence="6" id="KW-0808">Transferase</keyword>
<proteinExistence type="predicted"/>
<keyword evidence="6" id="KW-0489">Methyltransferase</keyword>
<dbReference type="GO" id="GO:0032259">
    <property type="term" value="P:methylation"/>
    <property type="evidence" value="ECO:0007669"/>
    <property type="project" value="UniProtKB-KW"/>
</dbReference>
<gene>
    <name evidence="6" type="ORF">SAMN04488528_104017</name>
</gene>
<dbReference type="GO" id="GO:0004671">
    <property type="term" value="F:protein C-terminal S-isoprenylcysteine carboxyl O-methyltransferase activity"/>
    <property type="evidence" value="ECO:0007669"/>
    <property type="project" value="InterPro"/>
</dbReference>
<evidence type="ECO:0000256" key="2">
    <source>
        <dbReference type="ARBA" id="ARBA00022692"/>
    </source>
</evidence>
<dbReference type="STRING" id="84698.SAMN04488528_104017"/>
<accession>A0A1I1ARJ4</accession>
<evidence type="ECO:0000256" key="1">
    <source>
        <dbReference type="ARBA" id="ARBA00004141"/>
    </source>
</evidence>
<sequence length="160" mass="18929">MRKNMTQWGIGPKLALIGVPYFIIALIISRLWNNVFAFNIAPRSYIMALGLILLFIGIKFYIKTLKTFVLHFNQGVLLTRGTYSMCRNPIYSSFIVFFIPAISLLVNSWLCLTTFVVVYIMFKLNIENEYNYLKEKFKEDYINYENKVNELFPMYRIKKM</sequence>
<feature type="transmembrane region" description="Helical" evidence="5">
    <location>
        <begin position="94"/>
        <end position="122"/>
    </location>
</feature>
<feature type="transmembrane region" description="Helical" evidence="5">
    <location>
        <begin position="44"/>
        <end position="62"/>
    </location>
</feature>